<dbReference type="Proteomes" id="UP000494116">
    <property type="component" value="Unassembled WGS sequence"/>
</dbReference>
<keyword evidence="1" id="KW-0175">Coiled coil</keyword>
<protein>
    <submittedName>
        <fullName evidence="3">Uncharacterized protein</fullName>
    </submittedName>
</protein>
<dbReference type="RefSeq" id="WP_156329855.1">
    <property type="nucleotide sequence ID" value="NZ_CADIJS010000002.1"/>
</dbReference>
<dbReference type="AlphaFoldDB" id="A0A6S7DVI9"/>
<organism evidence="3 4">
    <name type="scientific">Achromobacter piechaudii</name>
    <dbReference type="NCBI Taxonomy" id="72556"/>
    <lineage>
        <taxon>Bacteria</taxon>
        <taxon>Pseudomonadati</taxon>
        <taxon>Pseudomonadota</taxon>
        <taxon>Betaproteobacteria</taxon>
        <taxon>Burkholderiales</taxon>
        <taxon>Alcaligenaceae</taxon>
        <taxon>Achromobacter</taxon>
    </lineage>
</organism>
<evidence type="ECO:0000313" key="3">
    <source>
        <dbReference type="EMBL" id="CAB3871695.1"/>
    </source>
</evidence>
<feature type="coiled-coil region" evidence="1">
    <location>
        <begin position="593"/>
        <end position="620"/>
    </location>
</feature>
<sequence>MNTIRSTQQQPEQPAANTAVAALQEENALLFKQLHIVQEELERVHHASGSHRTAAGGRVVLEDGRFPEVAADNLRYRAILDAQRTMHATGALDTTAAGLGEILIQGSTSVSAFVATPMRLLKVWRKEKKQKPPKKLGGQSFSEVIAAYEKGGAAAVDSLLASVSLSSTTHANALTAVARSQMHVDPAAAVEFARRACAIEPRPFRLKWLAFRMHEAGELVEAEALLETLPLDTKFSDSESRQAARLRNEAKQVRLREALQSTGYAERRGKVEQQIAALEQAHREQEGLAEQRGRDVEALRATQARLQQENSALTAQVAEQAGTIADLRRVTETLRTTQSQLQIEIRELRGQLAEQVGLNEELERAVQALESAAVDADKEMQELLEQCSEQTELAAGRGRAIAEMQMAMARAGQENLAVRKQFAEQAELATERGRAVASLQAANLQFEREKSVLIAQLSEQAEQAELADERGRAIADLQTAKAAWEQEKAGLLAQHAEHIALVTGSQDALEEIKAAKAQLKQENAALLVKHVEQFELAAERGRSMEALKAVQSALTEENARLQAQCAEQARIAEEQAPEIKVLQDQLQSRVTVEADLSARQQGMQEELVKAEAQLDLIKDMLFRGARL</sequence>
<evidence type="ECO:0000313" key="2">
    <source>
        <dbReference type="EMBL" id="CAB3687340.1"/>
    </source>
</evidence>
<name>A0A6S7DVI9_9BURK</name>
<feature type="coiled-coil region" evidence="1">
    <location>
        <begin position="474"/>
        <end position="564"/>
    </location>
</feature>
<evidence type="ECO:0000313" key="4">
    <source>
        <dbReference type="Proteomes" id="UP000494105"/>
    </source>
</evidence>
<feature type="coiled-coil region" evidence="1">
    <location>
        <begin position="345"/>
        <end position="393"/>
    </location>
</feature>
<gene>
    <name evidence="3" type="ORF">LMG1861_02799</name>
    <name evidence="2" type="ORF">LMG1873_01920</name>
</gene>
<keyword evidence="5" id="KW-1185">Reference proteome</keyword>
<dbReference type="Proteomes" id="UP000494105">
    <property type="component" value="Unassembled WGS sequence"/>
</dbReference>
<reference evidence="4 5" key="1">
    <citation type="submission" date="2020-04" db="EMBL/GenBank/DDBJ databases">
        <authorList>
            <person name="De Canck E."/>
        </authorList>
    </citation>
    <scope>NUCLEOTIDE SEQUENCE [LARGE SCALE GENOMIC DNA]</scope>
    <source>
        <strain evidence="3 4">LMG 1861</strain>
        <strain evidence="2 5">LMG 1873</strain>
    </source>
</reference>
<evidence type="ECO:0000256" key="1">
    <source>
        <dbReference type="SAM" id="Coils"/>
    </source>
</evidence>
<feature type="coiled-coil region" evidence="1">
    <location>
        <begin position="236"/>
        <end position="316"/>
    </location>
</feature>
<accession>A0A6S7DVI9</accession>
<dbReference type="EMBL" id="CADIJS010000002">
    <property type="protein sequence ID" value="CAB3687340.1"/>
    <property type="molecule type" value="Genomic_DNA"/>
</dbReference>
<proteinExistence type="predicted"/>
<evidence type="ECO:0000313" key="5">
    <source>
        <dbReference type="Proteomes" id="UP000494116"/>
    </source>
</evidence>
<dbReference type="EMBL" id="CADILD010000002">
    <property type="protein sequence ID" value="CAB3871695.1"/>
    <property type="molecule type" value="Genomic_DNA"/>
</dbReference>